<feature type="domain" description="Carrier" evidence="16">
    <location>
        <begin position="2079"/>
        <end position="2156"/>
    </location>
</feature>
<dbReference type="InterPro" id="IPR054514">
    <property type="entry name" value="RhiE-like_linker"/>
</dbReference>
<evidence type="ECO:0000256" key="4">
    <source>
        <dbReference type="ARBA" id="ARBA00005194"/>
    </source>
</evidence>
<dbReference type="InterPro" id="IPR020841">
    <property type="entry name" value="PKS_Beta-ketoAc_synthase_dom"/>
</dbReference>
<evidence type="ECO:0000259" key="17">
    <source>
        <dbReference type="PROSITE" id="PS52004"/>
    </source>
</evidence>
<dbReference type="SMART" id="SM01294">
    <property type="entry name" value="PKS_PP_betabranch"/>
    <property type="match status" value="2"/>
</dbReference>
<dbReference type="SUPFAM" id="SSF51735">
    <property type="entry name" value="NAD(P)-binding Rossmann-fold domains"/>
    <property type="match status" value="2"/>
</dbReference>
<dbReference type="Proteomes" id="UP000315439">
    <property type="component" value="Unassembled WGS sequence"/>
</dbReference>
<feature type="domain" description="Ketosynthase family 3 (KS3)" evidence="17">
    <location>
        <begin position="2386"/>
        <end position="2806"/>
    </location>
</feature>
<keyword evidence="9" id="KW-0808">Transferase</keyword>
<dbReference type="InterPro" id="IPR013968">
    <property type="entry name" value="PKS_KR"/>
</dbReference>
<dbReference type="InterPro" id="IPR006162">
    <property type="entry name" value="Ppantetheine_attach_site"/>
</dbReference>
<evidence type="ECO:0000259" key="18">
    <source>
        <dbReference type="PROSITE" id="PS52019"/>
    </source>
</evidence>
<dbReference type="SMART" id="SM00822">
    <property type="entry name" value="PKS_KR"/>
    <property type="match status" value="2"/>
</dbReference>
<dbReference type="InterPro" id="IPR050091">
    <property type="entry name" value="PKS_NRPS_Biosynth_Enz"/>
</dbReference>
<dbReference type="GO" id="GO:0071770">
    <property type="term" value="P:DIM/DIP cell wall layer assembly"/>
    <property type="evidence" value="ECO:0007669"/>
    <property type="project" value="TreeGrafter"/>
</dbReference>
<dbReference type="Pfam" id="PF14765">
    <property type="entry name" value="PS-DH"/>
    <property type="match status" value="3"/>
</dbReference>
<dbReference type="Pfam" id="PF21394">
    <property type="entry name" value="Beta-ketacyl_N"/>
    <property type="match status" value="1"/>
</dbReference>
<feature type="region of interest" description="C-terminal hotdog fold" evidence="14">
    <location>
        <begin position="4512"/>
        <end position="4659"/>
    </location>
</feature>
<dbReference type="InterPro" id="IPR057326">
    <property type="entry name" value="KR_dom"/>
</dbReference>
<feature type="active site" description="Proton donor; for dehydratase activity" evidence="14">
    <location>
        <position position="264"/>
    </location>
</feature>
<feature type="domain" description="Carrier" evidence="16">
    <location>
        <begin position="2214"/>
        <end position="2291"/>
    </location>
</feature>
<dbReference type="Pfam" id="PF21089">
    <property type="entry name" value="PKS_DH_N"/>
    <property type="match status" value="3"/>
</dbReference>
<dbReference type="Pfam" id="PF02801">
    <property type="entry name" value="Ketoacyl-synt_C"/>
    <property type="match status" value="3"/>
</dbReference>
<dbReference type="Pfam" id="PF22336">
    <property type="entry name" value="RhiE-like_linker"/>
    <property type="match status" value="2"/>
</dbReference>
<feature type="region of interest" description="Disordered" evidence="15">
    <location>
        <begin position="3673"/>
        <end position="3698"/>
    </location>
</feature>
<feature type="domain" description="PKS/mFAS DH" evidence="18">
    <location>
        <begin position="4371"/>
        <end position="4659"/>
    </location>
</feature>
<keyword evidence="12" id="KW-0511">Multifunctional enzyme</keyword>
<evidence type="ECO:0000256" key="14">
    <source>
        <dbReference type="PROSITE-ProRule" id="PRU01363"/>
    </source>
</evidence>
<dbReference type="FunFam" id="3.40.47.10:FF:000019">
    <property type="entry name" value="Polyketide synthase type I"/>
    <property type="match status" value="3"/>
</dbReference>
<feature type="domain" description="Ketosynthase family 3 (KS3)" evidence="17">
    <location>
        <begin position="3717"/>
        <end position="4150"/>
    </location>
</feature>
<comment type="pathway">
    <text evidence="4">Lipid metabolism; fatty acid biosynthesis.</text>
</comment>
<dbReference type="PROSITE" id="PS52019">
    <property type="entry name" value="PKS_MFAS_DH"/>
    <property type="match status" value="3"/>
</dbReference>
<dbReference type="InterPro" id="IPR049551">
    <property type="entry name" value="PKS_DH_C"/>
</dbReference>
<dbReference type="GO" id="GO:0006633">
    <property type="term" value="P:fatty acid biosynthetic process"/>
    <property type="evidence" value="ECO:0007669"/>
    <property type="project" value="UniProtKB-UniPathway"/>
</dbReference>
<evidence type="ECO:0000256" key="1">
    <source>
        <dbReference type="ARBA" id="ARBA00001957"/>
    </source>
</evidence>
<feature type="region of interest" description="N-terminal hotdog fold" evidence="14">
    <location>
        <begin position="1654"/>
        <end position="1781"/>
    </location>
</feature>
<dbReference type="OrthoDB" id="9778690at2"/>
<dbReference type="GO" id="GO:0031177">
    <property type="term" value="F:phosphopantetheine binding"/>
    <property type="evidence" value="ECO:0007669"/>
    <property type="project" value="InterPro"/>
</dbReference>
<evidence type="ECO:0000256" key="2">
    <source>
        <dbReference type="ARBA" id="ARBA00004496"/>
    </source>
</evidence>
<feature type="compositionally biased region" description="Polar residues" evidence="15">
    <location>
        <begin position="2359"/>
        <end position="2382"/>
    </location>
</feature>
<feature type="domain" description="Carrier" evidence="16">
    <location>
        <begin position="858"/>
        <end position="934"/>
    </location>
</feature>
<comment type="caution">
    <text evidence="19">The sequence shown here is derived from an EMBL/GenBank/DDBJ whole genome shotgun (WGS) entry which is preliminary data.</text>
</comment>
<feature type="compositionally biased region" description="Polar residues" evidence="15">
    <location>
        <begin position="3001"/>
        <end position="3017"/>
    </location>
</feature>
<dbReference type="InterPro" id="IPR036291">
    <property type="entry name" value="NAD(P)-bd_dom_sf"/>
</dbReference>
<dbReference type="InterPro" id="IPR049552">
    <property type="entry name" value="PKS_DH_N"/>
</dbReference>
<feature type="domain" description="Ketosynthase family 3 (KS3)" evidence="17">
    <location>
        <begin position="1009"/>
        <end position="1448"/>
    </location>
</feature>
<dbReference type="EMBL" id="VIKS01000011">
    <property type="protein sequence ID" value="TQV86001.1"/>
    <property type="molecule type" value="Genomic_DNA"/>
</dbReference>
<dbReference type="GO" id="GO:0005886">
    <property type="term" value="C:plasma membrane"/>
    <property type="evidence" value="ECO:0007669"/>
    <property type="project" value="TreeGrafter"/>
</dbReference>
<evidence type="ECO:0000256" key="13">
    <source>
        <dbReference type="ARBA" id="ARBA00054155"/>
    </source>
</evidence>
<dbReference type="UniPathway" id="UPA00094"/>
<accession>A0A545U958</accession>
<evidence type="ECO:0000256" key="11">
    <source>
        <dbReference type="ARBA" id="ARBA00022857"/>
    </source>
</evidence>
<feature type="compositionally biased region" description="Low complexity" evidence="15">
    <location>
        <begin position="3675"/>
        <end position="3685"/>
    </location>
</feature>
<feature type="compositionally biased region" description="Basic residues" evidence="15">
    <location>
        <begin position="977"/>
        <end position="990"/>
    </location>
</feature>
<dbReference type="SUPFAM" id="SSF47336">
    <property type="entry name" value="ACP-like"/>
    <property type="match status" value="4"/>
</dbReference>
<dbReference type="Gene3D" id="3.40.50.720">
    <property type="entry name" value="NAD(P)-binding Rossmann-like Domain"/>
    <property type="match status" value="2"/>
</dbReference>
<dbReference type="SMART" id="SM00825">
    <property type="entry name" value="PKS_KS"/>
    <property type="match status" value="3"/>
</dbReference>
<dbReference type="Gene3D" id="1.10.1240.100">
    <property type="match status" value="3"/>
</dbReference>
<dbReference type="Pfam" id="PF00550">
    <property type="entry name" value="PP-binding"/>
    <property type="match status" value="4"/>
</dbReference>
<dbReference type="PROSITE" id="PS00606">
    <property type="entry name" value="KS3_1"/>
    <property type="match status" value="2"/>
</dbReference>
<evidence type="ECO:0000256" key="15">
    <source>
        <dbReference type="SAM" id="MobiDB-lite"/>
    </source>
</evidence>
<dbReference type="SUPFAM" id="SSF53901">
    <property type="entry name" value="Thiolase-like"/>
    <property type="match status" value="3"/>
</dbReference>
<dbReference type="PROSITE" id="PS50075">
    <property type="entry name" value="CARRIER"/>
    <property type="match status" value="3"/>
</dbReference>
<sequence length="4671" mass="513500">MIDFIEYVVSELKSKRLSKNNALALVKQFSLNSNASAKASAIHPLLQINTSDLSQQSYGSTFTGDEFFLADHQVSMRSGQQSEATANSVLPGVAYLEMARVAIEQAMPEQSESTILELRNIVWLQPIVVAEPKDVAIALFVDEADGSESSPGSYDEQLEYEVYSSASEDSDQELIHCQGQAAYVNLGSPQKLNIEQLKNEMQRGQLDADSIYTAYNNMGLNYGAAHQGVSAIYQGENQLLAKLHLPTSVESTQNEYILHPSVMDSALQSTLGLVDDINQIPDQPSLPFALGAIRIFSPCTSQMFAWVRYSEGAKPDDRITKLDIDLCDEQGQVCIQIREFTSRVLNTDIPNETNIASTASNGILLATPQWKASQIDAANQPKAAAQTSIEQQTVMVCGLADVQVGRLEKQLDKMGVKNRCVSLKTSQQHNIAEDYHTVALACFEQVKEQLKQKKKGTTLIQIVIANDPTLTLCTGLTGLLKTASQENPHLVGQIILTDSTLSEVELAGRLTDESARIEDSVIKYEDNKRYVLNWDELDQSSSQNSQPTITFKDNGAYLITGGLGGLGILFAEEILRQTTRAKIIFTGRSALTSSKQSLLNALIERVDNGASIDQLTYQQLDISDLKKTQQCVSDIVSDLQQSEQQLSGIIHCAGMIIDNFILKKESEEFSQVLKPKVSGTYNLDLACKDIDLDFMVLFSSGVAALGNVGQADYATANGFMDQFAAYRNQQVKNNQRRGQTLSINWPFWEEGGMQLDETTRAMLLQSSGVVPMRTDSGIKAFYRSLNLRYSQTLVMEGDLARIRQIFSAEASQNAASKVSLTEKVQSSTKDESAVKTPNAVTIASQQSQTSASGQQTVDLSEQTQSYLRKELSTLLKLPSHKIDPKAPLENYGIDSILAMNLTSQLEKTFGSLSKTLFFEYQTISELTTYFVESHTEQLATLFDVAENENNELDSQQPMVDASASSSETKTVSNQKRLAGKSRVSRRFRRSSHSDNSTAGFSGELQTVNDEPIAIIGLSGRYPESPDVDTYWQNLRDGKDCIVEIPKQRWDWREYYSEDPKTKGLHSSKWGGFIEGVEEFDPIFFNISPREAEYIDPQERLFLQHAWIAVEDAGYTRASLQMPHGNAASTDTTGQVGVYVGVMYGEYNLSGSLASIANRVSYVLNLHGPSITLDTMCSSSLTAIHLACQDLKQGRTDLAIAGGVNVCIHPNKYEMLSAGQFISSDGHCQSFGEGGDGYIPGEGVGSVILKRLSEAKRDRHNIYGVIKGSALNHGGKTNGYTVPNPQAQANAISRALIESKTDPRHISYIEAHGTGTKLGDPIEIAALSKAFNENIRGIDSKQSSAQNSSQTKQFCLLGSAKSNVGHCESAAGIAGITKILLQMKHRKIVPSLHSTRLNPNIHFENTPFIVNQTLKDWEQPVIDGRKLPRIAGISSFGAGGSNAHIIVEEYDAADKIDAESTSNLQVIVPLSARTVDQLKQKACDLLDFIEQQAERSTQSLNLSAMAYTLQVGRESMEERLGFMANSIDQLAEKLSAYVGGDQEIEDVYQGQVKSNKETLSLFTADADFEETIGKWIARKKLPKLLDLWSKGFELDWHKLYGENKPSRISLPTYPFAKDKYWIDPIVGQYAPKTGLALPSDLPESGSRKMVSTALHPLLHTNTSDLDQQRYDTVFRGDENYLQAFQSELKFLPSLVSLEMARAAIEYATPSRPESSILELHDVVWGQPLFARGTATSISLTTNDNGDTEFDIYTPEQVDLPGHASQPEVVHCQGRAIFVQQPAPARLDVSELKSQMASIQLESLLAEGIFAEGMLAEKGVVSQAITGFYRGQNHRLAEVRMPGIDKQPSSKPLSDFIVNPELMDAVVQTAMDLVGFRHSSSLLFELDSMQIVFGCTDEMHIWVRHSKTSDSSEKIALDVDLCDLQGNVCVQMKGLSLRSVSLQSAPLQSVPLQQPKIDSAPSTINLATPSSSFTAVSETMAKPNSVQLASSLAVTEAITGDHSVSKSLSPQPLVSLKEVGLVEAGQAKSRQQTAESIITQPPADVAVNPPAANRLVSQQTSSIEGLSKESRSKEGLSNERLSKETLQQQLQVSLAEALYMDINEIDVEKSFVDLGLDSIVGVEWVNAINKQYGLTISATRVYDYSNVKELASFLENELEKSAAPLPDDSSTQNLTVEDASSAPAKSLKQTSPIASVTAISEQSETQSQTEDSVPTISTEQLQLELKDSLADALYMNISEIDTDKSFVDLGLDSIVGVEWVKAINKQYGLEISATRVYDYSNIQELASFLAKELEKKPASAIKSIVASAATQSVSTNSAVSTNSEAAAAIAEKAETTTPVVSPGQVPLIDAYPVLTRRSRGSRSVSAHSAVSTLSSGKQGKVQNEQINNEKVAIIGMSGRYPQAQNLQEYWDNLLQGKNAITEIPSSRWDVDQYYDPDPTKQGKVYCKWLGALDDVDCFDPLFFQISPSEAESMDPQHRLFMQEGYRAFEDAGYANNSLSNQKCGVYLGIMSSEYSFLLSNTNVETTGNSFAIGAARIAYYLNLKGPAIPIDTACSSSLVAIHLGSQALLNHEIDMALAGGVSLYLLPESYLGMCRAGMLSPEGQCKTFDNSANGFVPGEGAGAVVLKRLEDAQADNDFIYGVILGSGINQDGKTNGITAPSVNSQIELERDLYDRHDINPETISYIETHGTGTKLGDPIELEALATVFKEKTTNKNYCALGAVKSNIGHTSGAAGVASVQKVLLSMKHKTLVPSLNVNKENSLFDFDSSPFYISREKQDWEVKPGTLRRAGVSSFGFSGTNAHLVIEEYAPPISTNQANIEALDASEVIIPLSARTEKQLQQKARDLLAFITSSNESEQPLSLRSMAYTLQVGRSAMKERLGFVVNSIEQLTEKLQQVVSGSHTERSVNGVFQGQVTRDKETLSLFTADADLRETIDKWISQKKLSKLADLWVKGLELDWNKLYSENREQPSKPKRVSLPTYPFAKERYWVESSAVDAPSPSTPRSLSQQGETVSANKNASREQADNVLQLVEKKQKVLFSPSWNKQPLNVAEEQQTLTGSILILAETDELFSKMKKQLKAENRFKFSDDIQQKDAIVWVKPGEAYQKTSRNTFVVNPLQEKDFEQLVGTLQNTSRLPSYIIHHGFTDDIFTDNTVSKNILNDNIAKGLNAGIYSLFNLSKSLIKQKHQTSVQFLSVFATSSTGAPLNTALGGFYKTLTLENPKYLGKVLELQHMMLDLASEKAGAIHNEQLDLIFNELTDKNWRTAEVRYQQLEEKSRYDRYVKNFESYPLTEASAETKIAALPLKQNGVYIITGGLGGLGFIFSKYLAKNFQARLVLVGRSALKNAQEEKINQLKSHGAEILYIQADVFSQEDMDSVVSRAKARFSNINGVIHSAGVNRDSFILKKTNQEIDAVITPKVYGTINLDRATQNEPLDCFVLFSSVAGALGNAGQCDYAYANHFLDAFAQTRESLRSTHARFGKTLSINWPLWLEGGMTIGQNEIALNESQAGMSPLPTEAGIQYWEELLSLDLTQGLALYGTPSKISAYVAQQSAAGGGAERIAVDTIGAESGLDRAVDLAMLEEKTQAYLKGLIGEEIKLSPEQIDPLESFDVYGIDSIIIGRLNAKLEQHLGELPKTLFYQYETVEEFTQYLTQESQQALILHFALSDSADKATSESASETSQSQIDSQAADNQAANELQSANLQTSIQPASPISQPESIAIIGVHGYYPQSENLDDYWENLKQGKDLVELVPANRWDFEEFFDADPDKAAEGKIYCKWGSFLNDFDKFDPSFFNLTTQEAKIIDPQERLFLQSVWATIEDAGYTVDSLKKRYPKAKSADVGVFAGVTTNSYHLLTPEEWSRGNMVSPSALPWSIANRVSYFFDFQGPSMPVDTACSSSLVALHLACESLNRQECQVAVAGGVNLYLHPSKYQSFCSRRMVSQQGKNCSFGAGDDGFVPGEGVGTLLLKPLSKAKADGDHIYGVIAASAYDHSGRSNGYSAPNPNSQASLIENTLRKAQIHPESISYVEGHGTGTQLGDSLEIVSLTQAFQKQTTKKNYCPVGSVKANIGHSESAAGVAGVAKILLQMKHQQLVPSIHCEEINPNIDFDDSPFHLQRDLTHWEASPNHPRRAMINSFGAGGVNACVILEEHCDAVESVTQNKAGEGNNASEVSAAKENSAVAEVVNNQSHLFILSAKNADALREYADRLLDYINKTESVDLANLCYTLQIGRQPMAERLAIVVSEVKELVSQLSGWRQRKPVANIYRGSLDPRQGKKRLAKGKEEALLQEMFESQNLTALADKWTQGEVIDWERLYTNAELSEISASELSGKTPIRIALPTYPFAKERCWISDDLIPEKRLTVKSEVSQLHPLVSYNSSTLKQVSFSSALSDDEFYALEHRVNGEKIFPGAGFMEMACIAGNIAGEQRVAKIKDIVWIHPLSFSNGPQLVQTFMKTIGNSTEYEITSLDEENERIVHSEGRLFFEADLQADSIVDNQKETTFSIQQLKSQCSAPQNGNLYYENFKSFGFDYGPAFQAIEAFYVNDNFALSQLKIADYLKADFDQYILHPCIIDSALQTVVGLIGRLESGTPYLPFALDEVEIIRPITHNCYAYVESADTEGHQQGDFKKFNIQLLNERGEVLVRMKDFYVRALTKEPDQSGGVDNFELVES</sequence>
<keyword evidence="6" id="KW-0596">Phosphopantetheine</keyword>
<feature type="region of interest" description="Disordered" evidence="15">
    <location>
        <begin position="2993"/>
        <end position="3020"/>
    </location>
</feature>
<comment type="caution">
    <text evidence="14">Lacks conserved residue(s) required for the propagation of feature annotation.</text>
</comment>
<feature type="region of interest" description="Disordered" evidence="15">
    <location>
        <begin position="961"/>
        <end position="1002"/>
    </location>
</feature>
<dbReference type="PANTHER" id="PTHR43775:SF37">
    <property type="entry name" value="SI:DKEY-61P9.11"/>
    <property type="match status" value="1"/>
</dbReference>
<evidence type="ECO:0000259" key="16">
    <source>
        <dbReference type="PROSITE" id="PS50075"/>
    </source>
</evidence>
<dbReference type="Gene3D" id="3.40.47.10">
    <property type="match status" value="3"/>
</dbReference>
<proteinExistence type="inferred from homology"/>
<comment type="cofactor">
    <cofactor evidence="1">
        <name>pantetheine 4'-phosphate</name>
        <dbReference type="ChEBI" id="CHEBI:47942"/>
    </cofactor>
</comment>
<dbReference type="Pfam" id="PF00109">
    <property type="entry name" value="ketoacyl-synt"/>
    <property type="match status" value="3"/>
</dbReference>
<feature type="region of interest" description="C-terminal hotdog fold" evidence="14">
    <location>
        <begin position="1795"/>
        <end position="1944"/>
    </location>
</feature>
<comment type="similarity">
    <text evidence="5">Belongs to the short-chain dehydrogenases/reductases (SDR) family.</text>
</comment>
<dbReference type="InterPro" id="IPR018201">
    <property type="entry name" value="Ketoacyl_synth_AS"/>
</dbReference>
<evidence type="ECO:0000313" key="20">
    <source>
        <dbReference type="Proteomes" id="UP000315439"/>
    </source>
</evidence>
<keyword evidence="20" id="KW-1185">Reference proteome</keyword>
<feature type="compositionally biased region" description="Basic and acidic residues" evidence="15">
    <location>
        <begin position="2064"/>
        <end position="2080"/>
    </location>
</feature>
<feature type="region of interest" description="N-terminal hotdog fold" evidence="14">
    <location>
        <begin position="4371"/>
        <end position="4489"/>
    </location>
</feature>
<dbReference type="GO" id="GO:0004312">
    <property type="term" value="F:fatty acid synthase activity"/>
    <property type="evidence" value="ECO:0007669"/>
    <property type="project" value="TreeGrafter"/>
</dbReference>
<dbReference type="InterPro" id="IPR014031">
    <property type="entry name" value="Ketoacyl_synth_C"/>
</dbReference>
<dbReference type="GO" id="GO:0004315">
    <property type="term" value="F:3-oxoacyl-[acyl-carrier-protein] synthase activity"/>
    <property type="evidence" value="ECO:0007669"/>
    <property type="project" value="InterPro"/>
</dbReference>
<comment type="pathway">
    <text evidence="3">Antibiotic biosynthesis.</text>
</comment>
<feature type="domain" description="PKS/mFAS DH" evidence="18">
    <location>
        <begin position="43"/>
        <end position="351"/>
    </location>
</feature>
<evidence type="ECO:0000256" key="7">
    <source>
        <dbReference type="ARBA" id="ARBA00022490"/>
    </source>
</evidence>
<feature type="region of interest" description="Disordered" evidence="15">
    <location>
        <begin position="2160"/>
        <end position="2187"/>
    </location>
</feature>
<dbReference type="Pfam" id="PF22621">
    <property type="entry name" value="CurL-like_PKS_C"/>
    <property type="match status" value="1"/>
</dbReference>
<dbReference type="InterPro" id="IPR020807">
    <property type="entry name" value="PKS_DH"/>
</dbReference>
<evidence type="ECO:0000313" key="19">
    <source>
        <dbReference type="EMBL" id="TQV86001.1"/>
    </source>
</evidence>
<dbReference type="InterPro" id="IPR016039">
    <property type="entry name" value="Thiolase-like"/>
</dbReference>
<keyword evidence="10" id="KW-0677">Repeat</keyword>
<feature type="compositionally biased region" description="Polar residues" evidence="15">
    <location>
        <begin position="961"/>
        <end position="975"/>
    </location>
</feature>
<dbReference type="FunFam" id="1.10.1200.10:FF:000019">
    <property type="entry name" value="Phenolpthiocerol synthesis type-I polyketide synthase PPSA"/>
    <property type="match status" value="1"/>
</dbReference>
<dbReference type="SMART" id="SM00826">
    <property type="entry name" value="PKS_DH"/>
    <property type="match status" value="2"/>
</dbReference>
<evidence type="ECO:0000256" key="5">
    <source>
        <dbReference type="ARBA" id="ARBA00006484"/>
    </source>
</evidence>
<dbReference type="SMART" id="SM00823">
    <property type="entry name" value="PKS_PP"/>
    <property type="match status" value="4"/>
</dbReference>
<dbReference type="InterPro" id="IPR014030">
    <property type="entry name" value="Ketoacyl_synth_N"/>
</dbReference>
<feature type="compositionally biased region" description="Polar residues" evidence="15">
    <location>
        <begin position="3686"/>
        <end position="3698"/>
    </location>
</feature>
<dbReference type="PROSITE" id="PS52004">
    <property type="entry name" value="KS3_2"/>
    <property type="match status" value="3"/>
</dbReference>
<gene>
    <name evidence="19" type="ORF">FLL46_19005</name>
</gene>
<feature type="region of interest" description="C-terminal hotdog fold" evidence="14">
    <location>
        <begin position="202"/>
        <end position="351"/>
    </location>
</feature>
<protein>
    <submittedName>
        <fullName evidence="19">SDR family NAD(P)-dependent oxidoreductase</fullName>
    </submittedName>
</protein>
<dbReference type="Gene3D" id="3.10.129.110">
    <property type="entry name" value="Polyketide synthase dehydratase"/>
    <property type="match status" value="3"/>
</dbReference>
<dbReference type="InterPro" id="IPR036736">
    <property type="entry name" value="ACP-like_sf"/>
</dbReference>
<comment type="function">
    <text evidence="13">Involved in production of the polyketide antibiotic thailandamide.</text>
</comment>
<feature type="region of interest" description="N-terminal hotdog fold" evidence="14">
    <location>
        <begin position="43"/>
        <end position="188"/>
    </location>
</feature>
<dbReference type="PROSITE" id="PS00012">
    <property type="entry name" value="PHOSPHOPANTETHEINE"/>
    <property type="match status" value="2"/>
</dbReference>
<feature type="active site" description="Proton acceptor; for dehydratase activity" evidence="14">
    <location>
        <position position="4400"/>
    </location>
</feature>
<dbReference type="CDD" id="cd00833">
    <property type="entry name" value="PKS"/>
    <property type="match status" value="3"/>
</dbReference>
<evidence type="ECO:0000256" key="9">
    <source>
        <dbReference type="ARBA" id="ARBA00022679"/>
    </source>
</evidence>
<comment type="subcellular location">
    <subcellularLocation>
        <location evidence="2">Cytoplasm</location>
    </subcellularLocation>
</comment>
<name>A0A545U958_9GAMM</name>
<evidence type="ECO:0000256" key="3">
    <source>
        <dbReference type="ARBA" id="ARBA00004792"/>
    </source>
</evidence>
<evidence type="ECO:0000256" key="8">
    <source>
        <dbReference type="ARBA" id="ARBA00022553"/>
    </source>
</evidence>
<organism evidence="19 20">
    <name type="scientific">Aliikangiella coralliicola</name>
    <dbReference type="NCBI Taxonomy" id="2592383"/>
    <lineage>
        <taxon>Bacteria</taxon>
        <taxon>Pseudomonadati</taxon>
        <taxon>Pseudomonadota</taxon>
        <taxon>Gammaproteobacteria</taxon>
        <taxon>Oceanospirillales</taxon>
        <taxon>Pleioneaceae</taxon>
        <taxon>Aliikangiella</taxon>
    </lineage>
</organism>
<feature type="region of interest" description="Disordered" evidence="15">
    <location>
        <begin position="2055"/>
        <end position="2080"/>
    </location>
</feature>
<dbReference type="InterPro" id="IPR020806">
    <property type="entry name" value="PKS_PP-bd"/>
</dbReference>
<evidence type="ECO:0000256" key="10">
    <source>
        <dbReference type="ARBA" id="ARBA00022737"/>
    </source>
</evidence>
<dbReference type="RefSeq" id="WP_142932920.1">
    <property type="nucleotide sequence ID" value="NZ_ML660167.1"/>
</dbReference>
<feature type="active site" description="Proton acceptor; for dehydratase activity" evidence="14">
    <location>
        <position position="72"/>
    </location>
</feature>
<dbReference type="CDD" id="cd08953">
    <property type="entry name" value="KR_2_SDR_x"/>
    <property type="match status" value="2"/>
</dbReference>
<dbReference type="GO" id="GO:0005737">
    <property type="term" value="C:cytoplasm"/>
    <property type="evidence" value="ECO:0007669"/>
    <property type="project" value="UniProtKB-SubCell"/>
</dbReference>
<dbReference type="PANTHER" id="PTHR43775">
    <property type="entry name" value="FATTY ACID SYNTHASE"/>
    <property type="match status" value="1"/>
</dbReference>
<evidence type="ECO:0000256" key="6">
    <source>
        <dbReference type="ARBA" id="ARBA00022450"/>
    </source>
</evidence>
<dbReference type="Gene3D" id="1.10.1200.10">
    <property type="entry name" value="ACP-like"/>
    <property type="match status" value="4"/>
</dbReference>
<reference evidence="19 20" key="1">
    <citation type="submission" date="2019-07" db="EMBL/GenBank/DDBJ databases">
        <title>Draft genome for Aliikangiella sp. M105.</title>
        <authorList>
            <person name="Wang G."/>
        </authorList>
    </citation>
    <scope>NUCLEOTIDE SEQUENCE [LARGE SCALE GENOMIC DNA]</scope>
    <source>
        <strain evidence="19 20">M105</strain>
    </source>
</reference>
<evidence type="ECO:0000256" key="12">
    <source>
        <dbReference type="ARBA" id="ARBA00023268"/>
    </source>
</evidence>
<dbReference type="Pfam" id="PF08659">
    <property type="entry name" value="KR"/>
    <property type="match status" value="2"/>
</dbReference>
<feature type="region of interest" description="Disordered" evidence="15">
    <location>
        <begin position="2357"/>
        <end position="2382"/>
    </location>
</feature>
<keyword evidence="8" id="KW-0597">Phosphoprotein</keyword>
<keyword evidence="7" id="KW-0963">Cytoplasm</keyword>
<feature type="active site" description="Proton donor; for dehydratase activity" evidence="14">
    <location>
        <position position="4573"/>
    </location>
</feature>
<dbReference type="InterPro" id="IPR009081">
    <property type="entry name" value="PP-bd_ACP"/>
</dbReference>
<keyword evidence="11" id="KW-0521">NADP</keyword>
<dbReference type="InterPro" id="IPR042104">
    <property type="entry name" value="PKS_dehydratase_sf"/>
</dbReference>
<feature type="domain" description="PKS/mFAS DH" evidence="18">
    <location>
        <begin position="1654"/>
        <end position="1944"/>
    </location>
</feature>
<dbReference type="InterPro" id="IPR049490">
    <property type="entry name" value="C883_1060-like_KR_N"/>
</dbReference>
<dbReference type="InterPro" id="IPR049900">
    <property type="entry name" value="PKS_mFAS_DH"/>
</dbReference>